<evidence type="ECO:0000313" key="2">
    <source>
        <dbReference type="EMBL" id="RRD06261.1"/>
    </source>
</evidence>
<evidence type="ECO:0000259" key="1">
    <source>
        <dbReference type="Pfam" id="PF20103"/>
    </source>
</evidence>
<organism evidence="2 3">
    <name type="scientific">Arachnia propionica</name>
    <dbReference type="NCBI Taxonomy" id="1750"/>
    <lineage>
        <taxon>Bacteria</taxon>
        <taxon>Bacillati</taxon>
        <taxon>Actinomycetota</taxon>
        <taxon>Actinomycetes</taxon>
        <taxon>Propionibacteriales</taxon>
        <taxon>Propionibacteriaceae</taxon>
        <taxon>Arachnia</taxon>
    </lineage>
</organism>
<evidence type="ECO:0000313" key="3">
    <source>
        <dbReference type="Proteomes" id="UP000280819"/>
    </source>
</evidence>
<gene>
    <name evidence="2" type="ORF">EII34_03840</name>
</gene>
<feature type="domain" description="DUF6493" evidence="1">
    <location>
        <begin position="102"/>
        <end position="241"/>
    </location>
</feature>
<dbReference type="OrthoDB" id="3268451at2"/>
<dbReference type="Proteomes" id="UP000280819">
    <property type="component" value="Unassembled WGS sequence"/>
</dbReference>
<accession>A0A3P1TA00</accession>
<name>A0A3P1TA00_9ACTN</name>
<comment type="caution">
    <text evidence="2">The sequence shown here is derived from an EMBL/GenBank/DDBJ whole genome shotgun (WGS) entry which is preliminary data.</text>
</comment>
<reference evidence="2 3" key="1">
    <citation type="submission" date="2018-11" db="EMBL/GenBank/DDBJ databases">
        <title>Genomes From Bacteria Associated with the Canine Oral Cavity: a Test Case for Automated Genome-Based Taxonomic Assignment.</title>
        <authorList>
            <person name="Coil D.A."/>
            <person name="Jospin G."/>
            <person name="Darling A.E."/>
            <person name="Wallis C."/>
            <person name="Davis I.J."/>
            <person name="Harris S."/>
            <person name="Eisen J.A."/>
            <person name="Holcombe L.J."/>
            <person name="O'Flynn C."/>
        </authorList>
    </citation>
    <scope>NUCLEOTIDE SEQUENCE [LARGE SCALE GENOMIC DNA]</scope>
    <source>
        <strain evidence="2 3">OH887_COT-365</strain>
    </source>
</reference>
<proteinExistence type="predicted"/>
<dbReference type="EMBL" id="RQZG01000003">
    <property type="protein sequence ID" value="RRD06261.1"/>
    <property type="molecule type" value="Genomic_DNA"/>
</dbReference>
<dbReference type="Pfam" id="PF20103">
    <property type="entry name" value="DUF6493"/>
    <property type="match status" value="1"/>
</dbReference>
<sequence length="752" mass="82639">MSLFWWNRRQELQQLLADPALTLEGLHRAEQEYVPAEDPQPITRETVEWMAQAWPQSADFVPLRLAELFEGLELDHDDTYVLAMVSALGERYETNIREFMLRHDHDLRENVFWRVFEVEGGGEVSLANVDKFSREEAGWQASVLTLVGEGTLDRARVLRCCLEALTRDFSSYRAGWFSRTWVALTPSIEEAAQDQDLLLRCLGTGITATVSLAIKQLARLAKAGLLDGSGFVAAAAPALTAGKGTALTVVKLLEPLPDAAEVLAQGLTHEHVDVQRAVVTALKRLGRDDLVAADLVSPSLAAELGLSRERVEATPQMELPDRSARPVVPFTDEDALERVAWLLEDGRDPVELELLLAWLATAENPAERLASLLKRVKKASEPDRDPDILGPLLRAVFALPEDKRRGKPKQWRFKEVPAGAPEDAEGLWRHRVLEVTEILTGQAPRRVLLATPTDSHGHLPGEVFLTRVAEAQERFGVDAAELKERCPGDLVQAAMRLSVPDRGQAEQVLGFSLPQPSERVQLEWYRVDSDEKKPNGQPRWVWWRSEVLCVPNPGQKISGGRRRGLYGPESTPVLLMDPHGTAYIVAQGIRTAEWAVEDTCHREIDDVLKALSELGGTWTPETAQLVGMGLSGSRQETRSLAAELLAEAVPARLSVQQTAEGMAACVVGCKVNRWVSSLTDAAGLNPGMVVDLLTALLPRVDRGLRGIGGLMQLLLDEQLRVGRVIEDGALRAWLAGFTGSSAAAKTAKKLLG</sequence>
<dbReference type="InterPro" id="IPR045472">
    <property type="entry name" value="DUF6493"/>
</dbReference>
<protein>
    <recommendedName>
        <fullName evidence="1">DUF6493 domain-containing protein</fullName>
    </recommendedName>
</protein>
<dbReference type="RefSeq" id="WP_124843107.1">
    <property type="nucleotide sequence ID" value="NZ_RQZG01000003.1"/>
</dbReference>
<dbReference type="AlphaFoldDB" id="A0A3P1TA00"/>